<gene>
    <name evidence="3" type="ORF">ACFOD6_21960</name>
</gene>
<feature type="domain" description="Outer membrane protein beta-barrel" evidence="2">
    <location>
        <begin position="3"/>
        <end position="181"/>
    </location>
</feature>
<dbReference type="RefSeq" id="WP_197643707.1">
    <property type="nucleotide sequence ID" value="NZ_JAEACP010000010.1"/>
</dbReference>
<keyword evidence="4" id="KW-1185">Reference proteome</keyword>
<reference evidence="4" key="1">
    <citation type="journal article" date="2019" name="Int. J. Syst. Evol. Microbiol.">
        <title>The Global Catalogue of Microorganisms (GCM) 10K type strain sequencing project: providing services to taxonomists for standard genome sequencing and annotation.</title>
        <authorList>
            <consortium name="The Broad Institute Genomics Platform"/>
            <consortium name="The Broad Institute Genome Sequencing Center for Infectious Disease"/>
            <person name="Wu L."/>
            <person name="Ma J."/>
        </authorList>
    </citation>
    <scope>NUCLEOTIDE SEQUENCE [LARGE SCALE GENOMIC DNA]</scope>
    <source>
        <strain evidence="4">KCTC 62102</strain>
    </source>
</reference>
<evidence type="ECO:0000313" key="3">
    <source>
        <dbReference type="EMBL" id="MFC3088716.1"/>
    </source>
</evidence>
<dbReference type="Pfam" id="PF13505">
    <property type="entry name" value="OMP_b-brl"/>
    <property type="match status" value="1"/>
</dbReference>
<name>A0ABV7DZZ4_9RHOB</name>
<dbReference type="SUPFAM" id="SSF56925">
    <property type="entry name" value="OMPA-like"/>
    <property type="match status" value="1"/>
</dbReference>
<accession>A0ABV7DZZ4</accession>
<dbReference type="InterPro" id="IPR027385">
    <property type="entry name" value="Beta-barrel_OMP"/>
</dbReference>
<evidence type="ECO:0000259" key="2">
    <source>
        <dbReference type="Pfam" id="PF13505"/>
    </source>
</evidence>
<dbReference type="EMBL" id="JBHRSM010000054">
    <property type="protein sequence ID" value="MFC3088716.1"/>
    <property type="molecule type" value="Genomic_DNA"/>
</dbReference>
<evidence type="ECO:0000313" key="4">
    <source>
        <dbReference type="Proteomes" id="UP001595445"/>
    </source>
</evidence>
<protein>
    <submittedName>
        <fullName evidence="3">Outer membrane beta-barrel protein</fullName>
    </submittedName>
</protein>
<sequence>MASAVALMAGAAQAQDFDGFYMGVSVGMLSGDTPIGYTSDQYKLEKHGTPGMFVGYNQSMASGLVVGAELAFQGETGGDDDDGSSYDTYSIKNVIDLKAKVGTQVAAGGKPILLYGFAGMSSGNVAMYYGDYSFTGYNYGLGAEMKVSEAFSIGLELMGRNVDSYDSSDGDITTNHQQVSLRGAFHF</sequence>
<dbReference type="Proteomes" id="UP001595445">
    <property type="component" value="Unassembled WGS sequence"/>
</dbReference>
<proteinExistence type="predicted"/>
<organism evidence="3 4">
    <name type="scientific">Tabrizicola soli</name>
    <dbReference type="NCBI Taxonomy" id="2185115"/>
    <lineage>
        <taxon>Bacteria</taxon>
        <taxon>Pseudomonadati</taxon>
        <taxon>Pseudomonadota</taxon>
        <taxon>Alphaproteobacteria</taxon>
        <taxon>Rhodobacterales</taxon>
        <taxon>Paracoccaceae</taxon>
        <taxon>Tabrizicola</taxon>
    </lineage>
</organism>
<dbReference type="InterPro" id="IPR011250">
    <property type="entry name" value="OMP/PagP_B-barrel"/>
</dbReference>
<comment type="caution">
    <text evidence="3">The sequence shown here is derived from an EMBL/GenBank/DDBJ whole genome shotgun (WGS) entry which is preliminary data.</text>
</comment>
<evidence type="ECO:0000256" key="1">
    <source>
        <dbReference type="ARBA" id="ARBA00022729"/>
    </source>
</evidence>
<keyword evidence="1" id="KW-0732">Signal</keyword>